<dbReference type="PANTHER" id="PTHR11712">
    <property type="entry name" value="POLYKETIDE SYNTHASE-RELATED"/>
    <property type="match status" value="1"/>
</dbReference>
<sequence length="323" mass="33247">MATTTGHTDATELVVSGIGEVLPPADAEREWFDYRTELGPSGYKYVPRSSRYLLGAGKRALADAALAEVPEQRGLDCGVALGSNNCASDLHGVIDRAVLEKGLGGLRPTTAPYFSVNLFLSKLAIEHGLKGFSLALHTPRVAGLESIETGLRAVALGRASWLVLGVTEEPLDPVEPEAASSEDGAVVLVLEPAERVRERGATEYGRVAARGFFLSPTAAADPARAAGHTERLLAGALAALGLPDQGAAGLPVRLVADASPVADALAAALGAQGGRLDRTHAGPGCLGPMTEVARALRDGEECLVVAAGGSGQVTLARIRPTAR</sequence>
<dbReference type="Proteomes" id="UP000297948">
    <property type="component" value="Unassembled WGS sequence"/>
</dbReference>
<feature type="domain" description="Beta-ketoacyl synthase-like N-terminal" evidence="2">
    <location>
        <begin position="40"/>
        <end position="175"/>
    </location>
</feature>
<dbReference type="SUPFAM" id="SSF53901">
    <property type="entry name" value="Thiolase-like"/>
    <property type="match status" value="1"/>
</dbReference>
<dbReference type="OrthoDB" id="3538077at2"/>
<dbReference type="InterPro" id="IPR000794">
    <property type="entry name" value="Beta-ketoacyl_synthase"/>
</dbReference>
<dbReference type="InterPro" id="IPR016039">
    <property type="entry name" value="Thiolase-like"/>
</dbReference>
<protein>
    <submittedName>
        <fullName evidence="3">3-oxoacyl-ACP synthase</fullName>
    </submittedName>
</protein>
<dbReference type="EMBL" id="SRID01000002">
    <property type="protein sequence ID" value="TGB19334.1"/>
    <property type="molecule type" value="Genomic_DNA"/>
</dbReference>
<evidence type="ECO:0000256" key="1">
    <source>
        <dbReference type="ARBA" id="ARBA00022679"/>
    </source>
</evidence>
<comment type="caution">
    <text evidence="3">The sequence shown here is derived from an EMBL/GenBank/DDBJ whole genome shotgun (WGS) entry which is preliminary data.</text>
</comment>
<gene>
    <name evidence="3" type="ORF">E4099_00420</name>
</gene>
<evidence type="ECO:0000313" key="3">
    <source>
        <dbReference type="EMBL" id="TGB19334.1"/>
    </source>
</evidence>
<organism evidence="3 4">
    <name type="scientific">Streptomyces palmae</name>
    <dbReference type="NCBI Taxonomy" id="1701085"/>
    <lineage>
        <taxon>Bacteria</taxon>
        <taxon>Bacillati</taxon>
        <taxon>Actinomycetota</taxon>
        <taxon>Actinomycetes</taxon>
        <taxon>Kitasatosporales</taxon>
        <taxon>Streptomycetaceae</taxon>
        <taxon>Streptomyces</taxon>
    </lineage>
</organism>
<keyword evidence="4" id="KW-1185">Reference proteome</keyword>
<dbReference type="PANTHER" id="PTHR11712:SF336">
    <property type="entry name" value="3-OXOACYL-[ACYL-CARRIER-PROTEIN] SYNTHASE, MITOCHONDRIAL"/>
    <property type="match status" value="1"/>
</dbReference>
<evidence type="ECO:0000313" key="4">
    <source>
        <dbReference type="Proteomes" id="UP000297948"/>
    </source>
</evidence>
<name>A0A4Z0HIN8_9ACTN</name>
<evidence type="ECO:0000259" key="2">
    <source>
        <dbReference type="Pfam" id="PF00109"/>
    </source>
</evidence>
<dbReference type="GO" id="GO:0004315">
    <property type="term" value="F:3-oxoacyl-[acyl-carrier-protein] synthase activity"/>
    <property type="evidence" value="ECO:0007669"/>
    <property type="project" value="TreeGrafter"/>
</dbReference>
<dbReference type="AlphaFoldDB" id="A0A4Z0HIN8"/>
<dbReference type="GO" id="GO:0006633">
    <property type="term" value="P:fatty acid biosynthetic process"/>
    <property type="evidence" value="ECO:0007669"/>
    <property type="project" value="TreeGrafter"/>
</dbReference>
<dbReference type="InterPro" id="IPR014030">
    <property type="entry name" value="Ketoacyl_synth_N"/>
</dbReference>
<dbReference type="RefSeq" id="WP_135336842.1">
    <property type="nucleotide sequence ID" value="NZ_JBHLTX010000035.1"/>
</dbReference>
<keyword evidence="1" id="KW-0808">Transferase</keyword>
<dbReference type="Pfam" id="PF00109">
    <property type="entry name" value="ketoacyl-synt"/>
    <property type="match status" value="1"/>
</dbReference>
<accession>A0A4Z0HIN8</accession>
<reference evidence="3 4" key="1">
    <citation type="submission" date="2019-03" db="EMBL/GenBank/DDBJ databases">
        <authorList>
            <person name="Gonzalez-Pimentel J.L."/>
        </authorList>
    </citation>
    <scope>NUCLEOTIDE SEQUENCE [LARGE SCALE GENOMIC DNA]</scope>
    <source>
        <strain evidence="3 4">JCM 31289</strain>
    </source>
</reference>
<proteinExistence type="predicted"/>
<dbReference type="Gene3D" id="3.40.47.10">
    <property type="match status" value="1"/>
</dbReference>